<dbReference type="GO" id="GO:0005262">
    <property type="term" value="F:calcium channel activity"/>
    <property type="evidence" value="ECO:0007669"/>
    <property type="project" value="TreeGrafter"/>
</dbReference>
<accession>A0A1V9XVD1</accession>
<evidence type="ECO:0000313" key="9">
    <source>
        <dbReference type="Proteomes" id="UP000192247"/>
    </source>
</evidence>
<evidence type="ECO:0000256" key="7">
    <source>
        <dbReference type="SAM" id="MobiDB-lite"/>
    </source>
</evidence>
<comment type="subcellular location">
    <subcellularLocation>
        <location evidence="1">Membrane</location>
        <topology evidence="1">Multi-pass membrane protein</topology>
    </subcellularLocation>
</comment>
<comment type="similarity">
    <text evidence="2">Belongs to the Ca(2+):cation antiporter (CaCA) (TC 2.A.19) family. SLC24A subfamily.</text>
</comment>
<sequence length="287" mass="31197">MKNARRRRMSVPTIHGGGGKFRHGLLQLLIHSIDPLHEHEGKVDEKASQLHTIASLGVLLDATGPGTSGSPTPTPLNGSAGGAGARTGSSAHKDSSRRANLDNNVDFQVGPGAGEEKSMPPVEESLETSSSLNEATHPDSGYNSAAQQAAQAQTREDTIEEAMEEAAKPLSVAWPDTWRERLNYIALAPIIFPLWLTLPDVRREEKRKYVAGSFLENGVCKDIWVNRYRINLLPRTTSSGTLCIAMALFTSLVASVKKCYYTPSDHAEKAPMVMPSCFTDVRQTKCM</sequence>
<evidence type="ECO:0000256" key="4">
    <source>
        <dbReference type="ARBA" id="ARBA00022692"/>
    </source>
</evidence>
<keyword evidence="4" id="KW-0812">Transmembrane</keyword>
<dbReference type="InParanoid" id="A0A1V9XVD1"/>
<dbReference type="EMBL" id="MNPL01003517">
    <property type="protein sequence ID" value="OQR77450.1"/>
    <property type="molecule type" value="Genomic_DNA"/>
</dbReference>
<evidence type="ECO:0000313" key="8">
    <source>
        <dbReference type="EMBL" id="OQR77450.1"/>
    </source>
</evidence>
<feature type="compositionally biased region" description="Basic and acidic residues" evidence="7">
    <location>
        <begin position="91"/>
        <end position="100"/>
    </location>
</feature>
<dbReference type="PANTHER" id="PTHR10846">
    <property type="entry name" value="SODIUM/POTASSIUM/CALCIUM EXCHANGER"/>
    <property type="match status" value="1"/>
</dbReference>
<evidence type="ECO:0000256" key="3">
    <source>
        <dbReference type="ARBA" id="ARBA00022449"/>
    </source>
</evidence>
<evidence type="ECO:0000256" key="5">
    <source>
        <dbReference type="ARBA" id="ARBA00022989"/>
    </source>
</evidence>
<feature type="region of interest" description="Disordered" evidence="7">
    <location>
        <begin position="62"/>
        <end position="157"/>
    </location>
</feature>
<organism evidence="8 9">
    <name type="scientific">Tropilaelaps mercedesae</name>
    <dbReference type="NCBI Taxonomy" id="418985"/>
    <lineage>
        <taxon>Eukaryota</taxon>
        <taxon>Metazoa</taxon>
        <taxon>Ecdysozoa</taxon>
        <taxon>Arthropoda</taxon>
        <taxon>Chelicerata</taxon>
        <taxon>Arachnida</taxon>
        <taxon>Acari</taxon>
        <taxon>Parasitiformes</taxon>
        <taxon>Mesostigmata</taxon>
        <taxon>Gamasina</taxon>
        <taxon>Dermanyssoidea</taxon>
        <taxon>Laelapidae</taxon>
        <taxon>Tropilaelaps</taxon>
    </lineage>
</organism>
<reference evidence="8 9" key="1">
    <citation type="journal article" date="2017" name="Gigascience">
        <title>Draft genome of the honey bee ectoparasitic mite, Tropilaelaps mercedesae, is shaped by the parasitic life history.</title>
        <authorList>
            <person name="Dong X."/>
            <person name="Armstrong S.D."/>
            <person name="Xia D."/>
            <person name="Makepeace B.L."/>
            <person name="Darby A.C."/>
            <person name="Kadowaki T."/>
        </authorList>
    </citation>
    <scope>NUCLEOTIDE SEQUENCE [LARGE SCALE GENOMIC DNA]</scope>
    <source>
        <strain evidence="8">Wuxi-XJTLU</strain>
    </source>
</reference>
<proteinExistence type="inferred from homology"/>
<keyword evidence="3" id="KW-0813">Transport</keyword>
<keyword evidence="6" id="KW-0472">Membrane</keyword>
<dbReference type="STRING" id="418985.A0A1V9XVD1"/>
<evidence type="ECO:0000256" key="2">
    <source>
        <dbReference type="ARBA" id="ARBA00005364"/>
    </source>
</evidence>
<evidence type="ECO:0000256" key="6">
    <source>
        <dbReference type="ARBA" id="ARBA00023136"/>
    </source>
</evidence>
<dbReference type="PANTHER" id="PTHR10846:SF72">
    <property type="entry name" value="SODIUM_POTASSIUM_CALCIUM EXCHANGER NCKX30C"/>
    <property type="match status" value="1"/>
</dbReference>
<dbReference type="AlphaFoldDB" id="A0A1V9XVD1"/>
<keyword evidence="5" id="KW-1133">Transmembrane helix</keyword>
<dbReference type="OrthoDB" id="6436469at2759"/>
<evidence type="ECO:0000256" key="1">
    <source>
        <dbReference type="ARBA" id="ARBA00004141"/>
    </source>
</evidence>
<dbReference type="GO" id="GO:0005886">
    <property type="term" value="C:plasma membrane"/>
    <property type="evidence" value="ECO:0007669"/>
    <property type="project" value="TreeGrafter"/>
</dbReference>
<comment type="caution">
    <text evidence="8">The sequence shown here is derived from an EMBL/GenBank/DDBJ whole genome shotgun (WGS) entry which is preliminary data.</text>
</comment>
<name>A0A1V9XVD1_9ACAR</name>
<protein>
    <submittedName>
        <fullName evidence="8">Sodium/potassium/calcium exchanger Nckx30C isoform X1</fullName>
    </submittedName>
</protein>
<keyword evidence="9" id="KW-1185">Reference proteome</keyword>
<dbReference type="GO" id="GO:0006874">
    <property type="term" value="P:intracellular calcium ion homeostasis"/>
    <property type="evidence" value="ECO:0007669"/>
    <property type="project" value="TreeGrafter"/>
</dbReference>
<keyword evidence="3" id="KW-0050">Antiport</keyword>
<dbReference type="Proteomes" id="UP000192247">
    <property type="component" value="Unassembled WGS sequence"/>
</dbReference>
<gene>
    <name evidence="8" type="ORF">BIW11_07088</name>
</gene>
<dbReference type="GO" id="GO:0008273">
    <property type="term" value="F:calcium, potassium:sodium antiporter activity"/>
    <property type="evidence" value="ECO:0007669"/>
    <property type="project" value="TreeGrafter"/>
</dbReference>
<dbReference type="InterPro" id="IPR004481">
    <property type="entry name" value="K/Na/Ca-exchanger"/>
</dbReference>